<sequence>SGVACLSNCFPDVISRIEAIFLQDVISIQKSNKVGRRKLGITRWKPNDQNLKKKKVIATVASTSQSNTENSHQAISDKRTPTDSTNIVDQDGPLKKKQRQTHRETKLEEKELLKPLVICSKYPTSDQINQVGEALGNEWDKNQINQYISHHRCNKNNNHE</sequence>
<proteinExistence type="predicted"/>
<comment type="caution">
    <text evidence="2">The sequence shown here is derived from an EMBL/GenBank/DDBJ whole genome shotgun (WGS) entry which is preliminary data.</text>
</comment>
<dbReference type="AlphaFoldDB" id="A0A9N8WRS2"/>
<feature type="region of interest" description="Disordered" evidence="1">
    <location>
        <begin position="61"/>
        <end position="105"/>
    </location>
</feature>
<evidence type="ECO:0000313" key="3">
    <source>
        <dbReference type="Proteomes" id="UP000789570"/>
    </source>
</evidence>
<name>A0A9N8WRS2_9GLOM</name>
<keyword evidence="3" id="KW-1185">Reference proteome</keyword>
<dbReference type="EMBL" id="CAJVPQ010000547">
    <property type="protein sequence ID" value="CAG8491324.1"/>
    <property type="molecule type" value="Genomic_DNA"/>
</dbReference>
<reference evidence="2" key="1">
    <citation type="submission" date="2021-06" db="EMBL/GenBank/DDBJ databases">
        <authorList>
            <person name="Kallberg Y."/>
            <person name="Tangrot J."/>
            <person name="Rosling A."/>
        </authorList>
    </citation>
    <scope>NUCLEOTIDE SEQUENCE</scope>
    <source>
        <strain evidence="2">UK204</strain>
    </source>
</reference>
<evidence type="ECO:0000256" key="1">
    <source>
        <dbReference type="SAM" id="MobiDB-lite"/>
    </source>
</evidence>
<dbReference type="OrthoDB" id="2414835at2759"/>
<protein>
    <submittedName>
        <fullName evidence="2">14392_t:CDS:1</fullName>
    </submittedName>
</protein>
<organism evidence="2 3">
    <name type="scientific">Funneliformis caledonium</name>
    <dbReference type="NCBI Taxonomy" id="1117310"/>
    <lineage>
        <taxon>Eukaryota</taxon>
        <taxon>Fungi</taxon>
        <taxon>Fungi incertae sedis</taxon>
        <taxon>Mucoromycota</taxon>
        <taxon>Glomeromycotina</taxon>
        <taxon>Glomeromycetes</taxon>
        <taxon>Glomerales</taxon>
        <taxon>Glomeraceae</taxon>
        <taxon>Funneliformis</taxon>
    </lineage>
</organism>
<accession>A0A9N8WRS2</accession>
<dbReference type="Proteomes" id="UP000789570">
    <property type="component" value="Unassembled WGS sequence"/>
</dbReference>
<feature type="non-terminal residue" evidence="2">
    <location>
        <position position="1"/>
    </location>
</feature>
<feature type="compositionally biased region" description="Polar residues" evidence="1">
    <location>
        <begin position="61"/>
        <end position="74"/>
    </location>
</feature>
<gene>
    <name evidence="2" type="ORF">FCALED_LOCUS3230</name>
</gene>
<evidence type="ECO:0000313" key="2">
    <source>
        <dbReference type="EMBL" id="CAG8491324.1"/>
    </source>
</evidence>